<comment type="cofactor">
    <cofactor evidence="1">
        <name>pyridoxal 5'-phosphate</name>
        <dbReference type="ChEBI" id="CHEBI:597326"/>
    </cofactor>
</comment>
<feature type="compositionally biased region" description="Basic and acidic residues" evidence="3">
    <location>
        <begin position="7"/>
        <end position="16"/>
    </location>
</feature>
<dbReference type="Pfam" id="PF01041">
    <property type="entry name" value="DegT_DnrJ_EryC1"/>
    <property type="match status" value="1"/>
</dbReference>
<dbReference type="GO" id="GO:0008483">
    <property type="term" value="F:transaminase activity"/>
    <property type="evidence" value="ECO:0007669"/>
    <property type="project" value="UniProtKB-KW"/>
</dbReference>
<evidence type="ECO:0000256" key="3">
    <source>
        <dbReference type="SAM" id="MobiDB-lite"/>
    </source>
</evidence>
<gene>
    <name evidence="4" type="ORF">ACFFIA_32765</name>
</gene>
<accession>A0ABV6MCG7</accession>
<sequence length="390" mass="41481">MTALARDGGKPVRDRPWPAWPPPLDDAQRALLLSIAESGKWGATQGPHCDDFARRFAERSAAPHAVPLGNGTLALFVALRALGVRPGDEVVVPAYTFVACATSVLLAGAVPVVVDVDPDHLHLGPEAVEAAITPRTRAVMPVHLAGSPADMAPLTALARRHGLAVVEDCAQAHGARYRDQPVGGIGDAGTFSFQSSKAMTAGEGGLVVCRDPEVYRRIWSLCNVGRRLGGAWYEHPEIGWNLRLTELQAALLLPWLDRLDAEIDRREAFAARVVALLAEAAIGASVVPQPAGTTRDSRHLLMIRVERPLGEREARFVAEACAAEGVPVDLGYPALGTLPAVRDSDARIADCPHATLASRQVFWLRQSVLMADPAEAEDVVAALAKVLGAL</sequence>
<feature type="region of interest" description="Disordered" evidence="3">
    <location>
        <begin position="1"/>
        <end position="20"/>
    </location>
</feature>
<evidence type="ECO:0000313" key="5">
    <source>
        <dbReference type="Proteomes" id="UP001589867"/>
    </source>
</evidence>
<keyword evidence="4" id="KW-0808">Transferase</keyword>
<dbReference type="InterPro" id="IPR015421">
    <property type="entry name" value="PyrdxlP-dep_Trfase_major"/>
</dbReference>
<comment type="similarity">
    <text evidence="2">Belongs to the DegT/DnrJ/EryC1 family.</text>
</comment>
<evidence type="ECO:0000256" key="2">
    <source>
        <dbReference type="RuleBase" id="RU004508"/>
    </source>
</evidence>
<reference evidence="4 5" key="1">
    <citation type="submission" date="2024-09" db="EMBL/GenBank/DDBJ databases">
        <authorList>
            <person name="Sun Q."/>
            <person name="Mori K."/>
        </authorList>
    </citation>
    <scope>NUCLEOTIDE SEQUENCE [LARGE SCALE GENOMIC DNA]</scope>
    <source>
        <strain evidence="4 5">TBRC 3947</strain>
    </source>
</reference>
<dbReference type="PANTHER" id="PTHR30244:SF34">
    <property type="entry name" value="DTDP-4-AMINO-4,6-DIDEOXYGALACTOSE TRANSAMINASE"/>
    <property type="match status" value="1"/>
</dbReference>
<dbReference type="Proteomes" id="UP001589867">
    <property type="component" value="Unassembled WGS sequence"/>
</dbReference>
<keyword evidence="2" id="KW-0663">Pyridoxal phosphate</keyword>
<dbReference type="InterPro" id="IPR015424">
    <property type="entry name" value="PyrdxlP-dep_Trfase"/>
</dbReference>
<organism evidence="4 5">
    <name type="scientific">Phytohabitans kaempferiae</name>
    <dbReference type="NCBI Taxonomy" id="1620943"/>
    <lineage>
        <taxon>Bacteria</taxon>
        <taxon>Bacillati</taxon>
        <taxon>Actinomycetota</taxon>
        <taxon>Actinomycetes</taxon>
        <taxon>Micromonosporales</taxon>
        <taxon>Micromonosporaceae</taxon>
    </lineage>
</organism>
<dbReference type="SUPFAM" id="SSF53383">
    <property type="entry name" value="PLP-dependent transferases"/>
    <property type="match status" value="1"/>
</dbReference>
<dbReference type="PIRSF" id="PIRSF000390">
    <property type="entry name" value="PLP_StrS"/>
    <property type="match status" value="1"/>
</dbReference>
<dbReference type="CDD" id="cd00616">
    <property type="entry name" value="AHBA_syn"/>
    <property type="match status" value="1"/>
</dbReference>
<protein>
    <submittedName>
        <fullName evidence="4">DegT/DnrJ/EryC1/StrS family aminotransferase</fullName>
    </submittedName>
</protein>
<evidence type="ECO:0000256" key="1">
    <source>
        <dbReference type="ARBA" id="ARBA00001933"/>
    </source>
</evidence>
<dbReference type="PANTHER" id="PTHR30244">
    <property type="entry name" value="TRANSAMINASE"/>
    <property type="match status" value="1"/>
</dbReference>
<evidence type="ECO:0000313" key="4">
    <source>
        <dbReference type="EMBL" id="MFC0532430.1"/>
    </source>
</evidence>
<dbReference type="EMBL" id="JBHLUH010000071">
    <property type="protein sequence ID" value="MFC0532430.1"/>
    <property type="molecule type" value="Genomic_DNA"/>
</dbReference>
<dbReference type="RefSeq" id="WP_377258466.1">
    <property type="nucleotide sequence ID" value="NZ_JBHLUH010000071.1"/>
</dbReference>
<dbReference type="Gene3D" id="3.40.640.10">
    <property type="entry name" value="Type I PLP-dependent aspartate aminotransferase-like (Major domain)"/>
    <property type="match status" value="1"/>
</dbReference>
<comment type="caution">
    <text evidence="4">The sequence shown here is derived from an EMBL/GenBank/DDBJ whole genome shotgun (WGS) entry which is preliminary data.</text>
</comment>
<keyword evidence="5" id="KW-1185">Reference proteome</keyword>
<dbReference type="Gene3D" id="3.90.1150.10">
    <property type="entry name" value="Aspartate Aminotransferase, domain 1"/>
    <property type="match status" value="1"/>
</dbReference>
<dbReference type="InterPro" id="IPR015422">
    <property type="entry name" value="PyrdxlP-dep_Trfase_small"/>
</dbReference>
<name>A0ABV6MCG7_9ACTN</name>
<keyword evidence="4" id="KW-0032">Aminotransferase</keyword>
<proteinExistence type="inferred from homology"/>
<dbReference type="InterPro" id="IPR000653">
    <property type="entry name" value="DegT/StrS_aminotransferase"/>
</dbReference>